<keyword evidence="4" id="KW-0597">Phosphoprotein</keyword>
<evidence type="ECO:0000313" key="7">
    <source>
        <dbReference type="Ensembl" id="ENSLLTP00000022179.1"/>
    </source>
</evidence>
<feature type="domain" description="RUN" evidence="6">
    <location>
        <begin position="615"/>
        <end position="759"/>
    </location>
</feature>
<dbReference type="InterPro" id="IPR037213">
    <property type="entry name" value="Run_dom_sf"/>
</dbReference>
<dbReference type="InterPro" id="IPR004012">
    <property type="entry name" value="Run_dom"/>
</dbReference>
<feature type="compositionally biased region" description="Polar residues" evidence="5">
    <location>
        <begin position="989"/>
        <end position="998"/>
    </location>
</feature>
<dbReference type="PANTHER" id="PTHR15591:SF11">
    <property type="entry name" value="AP-4 COMPLEX ACCESSORY SUBUNIT RUSC1"/>
    <property type="match status" value="1"/>
</dbReference>
<dbReference type="Pfam" id="PF02759">
    <property type="entry name" value="RUN"/>
    <property type="match status" value="1"/>
</dbReference>
<evidence type="ECO:0000259" key="6">
    <source>
        <dbReference type="PROSITE" id="PS50826"/>
    </source>
</evidence>
<dbReference type="PANTHER" id="PTHR15591">
    <property type="entry name" value="RUN AND SH3 DOMAIN CONTAINING"/>
    <property type="match status" value="1"/>
</dbReference>
<feature type="region of interest" description="Disordered" evidence="5">
    <location>
        <begin position="198"/>
        <end position="233"/>
    </location>
</feature>
<feature type="region of interest" description="Disordered" evidence="5">
    <location>
        <begin position="835"/>
        <end position="859"/>
    </location>
</feature>
<feature type="compositionally biased region" description="Basic and acidic residues" evidence="5">
    <location>
        <begin position="885"/>
        <end position="907"/>
    </location>
</feature>
<dbReference type="Gene3D" id="1.20.58.900">
    <property type="match status" value="1"/>
</dbReference>
<proteinExistence type="predicted"/>
<dbReference type="GeneTree" id="ENSGT00900000141033"/>
<comment type="subcellular location">
    <subcellularLocation>
        <location evidence="1">Cytoplasm</location>
    </subcellularLocation>
</comment>
<sequence>MQSPKKSLICNLNHVHLQHISLGLHLSRRPELQEDANTLGPSREQVGCHECEEHGGQLVPSLVDANSNNPLLPCRCCEAHPVSSEVKQGLQTSSSLTNRPTVNEEEEVEEEDDEEDEEEEASPSDPTSSSISSCSDLSLDKSPISAYCKPFPAEEARSPENQPNIVPLEDTQNVLAHHQERGPNLNVPMVEHPEAHIWDSPDSLYSSSSPESLSDNSSPCPGSLVGSSQTGSIKVPPLVPPPVRPCRAPPAVPVVPPRGPDVDSNCNALPAHEVKPSSISLGQVDINSNRATPARSRFGGVPPPIPPRTKRGLQGLRRSEGGKPLPEVAPPECVEHQIHRSEPQGETSQKIITSFHELAQKRKKMASAPPFVQTKKDQSDWLIVFSPDTEMPPCHELSWETGQETTKSSTSPVETSPPTLVLQRGVITFKDLRHRKQNSQVGTKAGNPSHHRGNLGQGVPDGHTGQETSDSEPAANGHLWGVKEIPPRVKRPRPGLQPIVEGGSDEGEDVGVKPKQLGRPLETEPQERWDPNICRMAETGDRKVPKVRHSQSFAGVSLQGCPGRTGDAVSTQLRQQKKALLVAVSASVDKIVAHFSAARNLVQKAQLGDSQLTPNVGYLILNTLCPALHALVGDGLKPFQKDVITGHRPSSPWSVIEASARPGPHTRSFTTLYWRVSRLAPLRSNCQRFHAFILGLLNLKQVEEWFVQLQRNSELVSSLYLPTAFLLLSQRFCHRWAEELLLLLQPLSVLTFQLDLLFEHRHMPVRPMIPRSIPSPEPESGHWERPGLSPPELSGPPVPLDGLEDGFLAPASPFQEWLLPQRLLGWKERLASTLRGNGRPSWGQPAQEESPAQPPGRWKPQWTKLWVAMKENRAAAGDTGANAEELPKLGRKDSKIEKPSPACKEENSSAAGSLPNPAMGTPEAGEVYLGGSPAGEEKSEAGNGNERWLGWLFGANSPGTLSEMDLDLPRSSRRPSRWLCPTVNTLALSKKGATTQKSWQEEADGEQNPPDPLQTYK</sequence>
<feature type="region of interest" description="Disordered" evidence="5">
    <location>
        <begin position="87"/>
        <end position="138"/>
    </location>
</feature>
<feature type="region of interest" description="Disordered" evidence="5">
    <location>
        <begin position="769"/>
        <end position="804"/>
    </location>
</feature>
<name>A0A8C5STD4_LATLA</name>
<feature type="region of interest" description="Disordered" evidence="5">
    <location>
        <begin position="874"/>
        <end position="943"/>
    </location>
</feature>
<dbReference type="PROSITE" id="PS50826">
    <property type="entry name" value="RUN"/>
    <property type="match status" value="1"/>
</dbReference>
<feature type="region of interest" description="Disordered" evidence="5">
    <location>
        <begin position="989"/>
        <end position="1017"/>
    </location>
</feature>
<feature type="compositionally biased region" description="Low complexity" evidence="5">
    <location>
        <begin position="200"/>
        <end position="219"/>
    </location>
</feature>
<dbReference type="InterPro" id="IPR047343">
    <property type="entry name" value="RUSC1_2"/>
</dbReference>
<dbReference type="FunFam" id="1.20.58.900:FF:000006">
    <property type="entry name" value="RUN and SH3 domain containing 1"/>
    <property type="match status" value="1"/>
</dbReference>
<dbReference type="Ensembl" id="ENSLLTT00000023003.1">
    <property type="protein sequence ID" value="ENSLLTP00000022179.1"/>
    <property type="gene ID" value="ENSLLTG00000016515.1"/>
</dbReference>
<feature type="region of interest" description="Disordered" evidence="5">
    <location>
        <begin position="291"/>
        <end position="329"/>
    </location>
</feature>
<evidence type="ECO:0000256" key="5">
    <source>
        <dbReference type="SAM" id="MobiDB-lite"/>
    </source>
</evidence>
<feature type="compositionally biased region" description="Polar residues" evidence="5">
    <location>
        <begin position="87"/>
        <end position="101"/>
    </location>
</feature>
<reference evidence="7" key="1">
    <citation type="submission" date="2025-08" db="UniProtKB">
        <authorList>
            <consortium name="Ensembl"/>
        </authorList>
    </citation>
    <scope>IDENTIFICATION</scope>
</reference>
<dbReference type="SUPFAM" id="SSF140741">
    <property type="entry name" value="RUN domain-like"/>
    <property type="match status" value="1"/>
</dbReference>
<evidence type="ECO:0000256" key="4">
    <source>
        <dbReference type="ARBA" id="ARBA00022553"/>
    </source>
</evidence>
<keyword evidence="2" id="KW-0728">SH3 domain</keyword>
<keyword evidence="3" id="KW-0963">Cytoplasm</keyword>
<reference evidence="7" key="2">
    <citation type="submission" date="2025-09" db="UniProtKB">
        <authorList>
            <consortium name="Ensembl"/>
        </authorList>
    </citation>
    <scope>IDENTIFICATION</scope>
</reference>
<organism evidence="7 8">
    <name type="scientific">Laticauda laticaudata</name>
    <name type="common">Blue-ringed sea krait</name>
    <name type="synonym">Blue-lipped sea krait</name>
    <dbReference type="NCBI Taxonomy" id="8630"/>
    <lineage>
        <taxon>Eukaryota</taxon>
        <taxon>Metazoa</taxon>
        <taxon>Chordata</taxon>
        <taxon>Craniata</taxon>
        <taxon>Vertebrata</taxon>
        <taxon>Euteleostomi</taxon>
        <taxon>Lepidosauria</taxon>
        <taxon>Squamata</taxon>
        <taxon>Bifurcata</taxon>
        <taxon>Unidentata</taxon>
        <taxon>Episquamata</taxon>
        <taxon>Toxicofera</taxon>
        <taxon>Serpentes</taxon>
        <taxon>Colubroidea</taxon>
        <taxon>Elapidae</taxon>
        <taxon>Laticaudinae</taxon>
        <taxon>Laticauda</taxon>
    </lineage>
</organism>
<feature type="compositionally biased region" description="Acidic residues" evidence="5">
    <location>
        <begin position="103"/>
        <end position="122"/>
    </location>
</feature>
<dbReference type="SMART" id="SM00593">
    <property type="entry name" value="RUN"/>
    <property type="match status" value="1"/>
</dbReference>
<feature type="compositionally biased region" description="Low complexity" evidence="5">
    <location>
        <begin position="123"/>
        <end position="138"/>
    </location>
</feature>
<feature type="region of interest" description="Disordered" evidence="5">
    <location>
        <begin position="434"/>
        <end position="516"/>
    </location>
</feature>
<dbReference type="Proteomes" id="UP000694406">
    <property type="component" value="Unplaced"/>
</dbReference>
<accession>A0A8C5STD4</accession>
<evidence type="ECO:0000313" key="8">
    <source>
        <dbReference type="Proteomes" id="UP000694406"/>
    </source>
</evidence>
<dbReference type="GO" id="GO:0031410">
    <property type="term" value="C:cytoplasmic vesicle"/>
    <property type="evidence" value="ECO:0007669"/>
    <property type="project" value="TreeGrafter"/>
</dbReference>
<protein>
    <recommendedName>
        <fullName evidence="6">RUN domain-containing protein</fullName>
    </recommendedName>
</protein>
<evidence type="ECO:0000256" key="3">
    <source>
        <dbReference type="ARBA" id="ARBA00022490"/>
    </source>
</evidence>
<dbReference type="AlphaFoldDB" id="A0A8C5STD4"/>
<evidence type="ECO:0000256" key="2">
    <source>
        <dbReference type="ARBA" id="ARBA00022443"/>
    </source>
</evidence>
<evidence type="ECO:0000256" key="1">
    <source>
        <dbReference type="ARBA" id="ARBA00004496"/>
    </source>
</evidence>
<keyword evidence="8" id="KW-1185">Reference proteome</keyword>